<proteinExistence type="predicted"/>
<dbReference type="PANTHER" id="PTHR43581:SF2">
    <property type="entry name" value="EXCINUCLEASE ATPASE SUBUNIT"/>
    <property type="match status" value="1"/>
</dbReference>
<dbReference type="EMBL" id="JBHSOF010000026">
    <property type="protein sequence ID" value="MFC5665351.1"/>
    <property type="molecule type" value="Genomic_DNA"/>
</dbReference>
<accession>A0ABW0X863</accession>
<feature type="domain" description="ATPase AAA-type core" evidence="1">
    <location>
        <begin position="327"/>
        <end position="395"/>
    </location>
</feature>
<organism evidence="2 3">
    <name type="scientific">Kitasatospora misakiensis</name>
    <dbReference type="NCBI Taxonomy" id="67330"/>
    <lineage>
        <taxon>Bacteria</taxon>
        <taxon>Bacillati</taxon>
        <taxon>Actinomycetota</taxon>
        <taxon>Actinomycetes</taxon>
        <taxon>Kitasatosporales</taxon>
        <taxon>Streptomycetaceae</taxon>
        <taxon>Kitasatospora</taxon>
    </lineage>
</organism>
<protein>
    <submittedName>
        <fullName evidence="2">AAA family ATPase</fullName>
    </submittedName>
</protein>
<comment type="caution">
    <text evidence="2">The sequence shown here is derived from an EMBL/GenBank/DDBJ whole genome shotgun (WGS) entry which is preliminary data.</text>
</comment>
<dbReference type="InterPro" id="IPR003959">
    <property type="entry name" value="ATPase_AAA_core"/>
</dbReference>
<dbReference type="InterPro" id="IPR051396">
    <property type="entry name" value="Bact_Antivir_Def_Nuclease"/>
</dbReference>
<name>A0ABW0X863_9ACTN</name>
<dbReference type="InterPro" id="IPR027417">
    <property type="entry name" value="P-loop_NTPase"/>
</dbReference>
<dbReference type="PANTHER" id="PTHR43581">
    <property type="entry name" value="ATP/GTP PHOSPHATASE"/>
    <property type="match status" value="1"/>
</dbReference>
<dbReference type="Proteomes" id="UP001595975">
    <property type="component" value="Unassembled WGS sequence"/>
</dbReference>
<gene>
    <name evidence="2" type="ORF">ACFP3U_20510</name>
</gene>
<dbReference type="Gene3D" id="3.40.50.300">
    <property type="entry name" value="P-loop containing nucleotide triphosphate hydrolases"/>
    <property type="match status" value="1"/>
</dbReference>
<dbReference type="RefSeq" id="WP_380227040.1">
    <property type="nucleotide sequence ID" value="NZ_JBHSOF010000026.1"/>
</dbReference>
<evidence type="ECO:0000313" key="2">
    <source>
        <dbReference type="EMBL" id="MFC5665351.1"/>
    </source>
</evidence>
<sequence>MLLRKEAWDDFGYRTLFGLSIADSDGTVHQIGQVKIGRLGMDGHENGDPDVPRNFNSLDDTLFSVGQDDTYYERLRQLGDDIRRGVLIGLRDMAFDNSIFETARDQEVTRTSLWRFVKPFMIEEQFRRIARDGDRVTPFHVSYEGPAPATAGTDGLELSFRVTPHSQPSSNIHVLTGRNGAGKSVLLNRLARAVADPEADPSEVGRVIEDSRGQRRSFGNLVSVSFSAFDDLPLLPHDESFPTTHVGLRMPSGGTRAPRVKSQWQLKRDFAESVEACLTGEQAHRWISALRTLTYAGSGLLAEDWLEDFQATRSPNSRRAKARKLFASLSSGHKVVLLTVTRLVEHVGERTLVIIDEPETHLHPPLLSAFVRVLSSLISDRNGLALIATHSPVVLQEVPAHCVWKLRRYGDHVVADRPETETFGENVGVLTREVFGLEVTASGFHGELNRLVDNGESFGSILERFGGRLGGEARIIVRSLIALRDLGDDAWAPEELS</sequence>
<dbReference type="SUPFAM" id="SSF52540">
    <property type="entry name" value="P-loop containing nucleoside triphosphate hydrolases"/>
    <property type="match status" value="1"/>
</dbReference>
<evidence type="ECO:0000259" key="1">
    <source>
        <dbReference type="Pfam" id="PF13304"/>
    </source>
</evidence>
<keyword evidence="3" id="KW-1185">Reference proteome</keyword>
<evidence type="ECO:0000313" key="3">
    <source>
        <dbReference type="Proteomes" id="UP001595975"/>
    </source>
</evidence>
<dbReference type="Pfam" id="PF13304">
    <property type="entry name" value="AAA_21"/>
    <property type="match status" value="1"/>
</dbReference>
<reference evidence="3" key="1">
    <citation type="journal article" date="2019" name="Int. J. Syst. Evol. Microbiol.">
        <title>The Global Catalogue of Microorganisms (GCM) 10K type strain sequencing project: providing services to taxonomists for standard genome sequencing and annotation.</title>
        <authorList>
            <consortium name="The Broad Institute Genomics Platform"/>
            <consortium name="The Broad Institute Genome Sequencing Center for Infectious Disease"/>
            <person name="Wu L."/>
            <person name="Ma J."/>
        </authorList>
    </citation>
    <scope>NUCLEOTIDE SEQUENCE [LARGE SCALE GENOMIC DNA]</scope>
    <source>
        <strain evidence="3">CGMCC 4.1437</strain>
    </source>
</reference>